<proteinExistence type="predicted"/>
<evidence type="ECO:0000313" key="1">
    <source>
        <dbReference type="EMBL" id="KRK71890.1"/>
    </source>
</evidence>
<dbReference type="Proteomes" id="UP000051804">
    <property type="component" value="Unassembled WGS sequence"/>
</dbReference>
<dbReference type="AlphaFoldDB" id="A0A0R1JW54"/>
<gene>
    <name evidence="1" type="ORF">FD02_GL002141</name>
</gene>
<keyword evidence="2" id="KW-1185">Reference proteome</keyword>
<dbReference type="EMBL" id="AZDJ01000026">
    <property type="protein sequence ID" value="KRK71890.1"/>
    <property type="molecule type" value="Genomic_DNA"/>
</dbReference>
<dbReference type="PATRIC" id="fig|1291734.4.peg.2196"/>
<reference evidence="1 2" key="1">
    <citation type="journal article" date="2015" name="Genome Announc.">
        <title>Expanding the biotechnology potential of lactobacilli through comparative genomics of 213 strains and associated genera.</title>
        <authorList>
            <person name="Sun Z."/>
            <person name="Harris H.M."/>
            <person name="McCann A."/>
            <person name="Guo C."/>
            <person name="Argimon S."/>
            <person name="Zhang W."/>
            <person name="Yang X."/>
            <person name="Jeffery I.B."/>
            <person name="Cooney J.C."/>
            <person name="Kagawa T.F."/>
            <person name="Liu W."/>
            <person name="Song Y."/>
            <person name="Salvetti E."/>
            <person name="Wrobel A."/>
            <person name="Rasinkangas P."/>
            <person name="Parkhill J."/>
            <person name="Rea M.C."/>
            <person name="O'Sullivan O."/>
            <person name="Ritari J."/>
            <person name="Douillard F.P."/>
            <person name="Paul Ross R."/>
            <person name="Yang R."/>
            <person name="Briner A.E."/>
            <person name="Felis G.E."/>
            <person name="de Vos W.M."/>
            <person name="Barrangou R."/>
            <person name="Klaenhammer T.R."/>
            <person name="Caufield P.W."/>
            <person name="Cui Y."/>
            <person name="Zhang H."/>
            <person name="O'Toole P.W."/>
        </authorList>
    </citation>
    <scope>NUCLEOTIDE SEQUENCE [LARGE SCALE GENOMIC DNA]</scope>
    <source>
        <strain evidence="1 2">JCM 17158</strain>
    </source>
</reference>
<organism evidence="1 2">
    <name type="scientific">Lacticaseibacillus nasuensis JCM 17158</name>
    <dbReference type="NCBI Taxonomy" id="1291734"/>
    <lineage>
        <taxon>Bacteria</taxon>
        <taxon>Bacillati</taxon>
        <taxon>Bacillota</taxon>
        <taxon>Bacilli</taxon>
        <taxon>Lactobacillales</taxon>
        <taxon>Lactobacillaceae</taxon>
        <taxon>Lacticaseibacillus</taxon>
    </lineage>
</organism>
<comment type="caution">
    <text evidence="1">The sequence shown here is derived from an EMBL/GenBank/DDBJ whole genome shotgun (WGS) entry which is preliminary data.</text>
</comment>
<accession>A0A0R1JW54</accession>
<protein>
    <submittedName>
        <fullName evidence="1">Uncharacterized protein</fullName>
    </submittedName>
</protein>
<name>A0A0R1JW54_9LACO</name>
<evidence type="ECO:0000313" key="2">
    <source>
        <dbReference type="Proteomes" id="UP000051804"/>
    </source>
</evidence>
<sequence length="134" mass="15117">MKLLRLTMTNPNYSDERLEATAIAASANGKLNIGNRNGAIENHTPTAIDELIWKLHVEGRANTYIATVSGCDLQALRKKLKRLKSTHHDQTDYVKRQLTNMVANGDSVAKMMLAVGYKYRWVAERALKRYGLED</sequence>
<dbReference type="STRING" id="1291734.FD02_GL002141"/>